<dbReference type="Gene3D" id="2.60.200.20">
    <property type="match status" value="1"/>
</dbReference>
<name>A0A433PZF5_9FUNG</name>
<dbReference type="SMART" id="SM00240">
    <property type="entry name" value="FHA"/>
    <property type="match status" value="1"/>
</dbReference>
<dbReference type="AlphaFoldDB" id="A0A433PZF5"/>
<feature type="non-terminal residue" evidence="3">
    <location>
        <position position="1"/>
    </location>
</feature>
<comment type="caution">
    <text evidence="3">The sequence shown here is derived from an EMBL/GenBank/DDBJ whole genome shotgun (WGS) entry which is preliminary data.</text>
</comment>
<proteinExistence type="predicted"/>
<gene>
    <name evidence="3" type="ORF">BC938DRAFT_475167</name>
</gene>
<organism evidence="3 4">
    <name type="scientific">Jimgerdemannia flammicorona</name>
    <dbReference type="NCBI Taxonomy" id="994334"/>
    <lineage>
        <taxon>Eukaryota</taxon>
        <taxon>Fungi</taxon>
        <taxon>Fungi incertae sedis</taxon>
        <taxon>Mucoromycota</taxon>
        <taxon>Mucoromycotina</taxon>
        <taxon>Endogonomycetes</taxon>
        <taxon>Endogonales</taxon>
        <taxon>Endogonaceae</taxon>
        <taxon>Jimgerdemannia</taxon>
    </lineage>
</organism>
<dbReference type="InterPro" id="IPR000253">
    <property type="entry name" value="FHA_dom"/>
</dbReference>
<keyword evidence="4" id="KW-1185">Reference proteome</keyword>
<reference evidence="3 4" key="1">
    <citation type="journal article" date="2018" name="New Phytol.">
        <title>Phylogenomics of Endogonaceae and evolution of mycorrhizas within Mucoromycota.</title>
        <authorList>
            <person name="Chang Y."/>
            <person name="Desiro A."/>
            <person name="Na H."/>
            <person name="Sandor L."/>
            <person name="Lipzen A."/>
            <person name="Clum A."/>
            <person name="Barry K."/>
            <person name="Grigoriev I.V."/>
            <person name="Martin F.M."/>
            <person name="Stajich J.E."/>
            <person name="Smith M.E."/>
            <person name="Bonito G."/>
            <person name="Spatafora J.W."/>
        </authorList>
    </citation>
    <scope>NUCLEOTIDE SEQUENCE [LARGE SCALE GENOMIC DNA]</scope>
    <source>
        <strain evidence="3 4">AD002</strain>
    </source>
</reference>
<accession>A0A433PZF5</accession>
<feature type="compositionally biased region" description="Low complexity" evidence="1">
    <location>
        <begin position="1"/>
        <end position="23"/>
    </location>
</feature>
<dbReference type="PANTHER" id="PTHR23308">
    <property type="entry name" value="NUCLEAR INHIBITOR OF PROTEIN PHOSPHATASE-1"/>
    <property type="match status" value="1"/>
</dbReference>
<evidence type="ECO:0000313" key="4">
    <source>
        <dbReference type="Proteomes" id="UP000274822"/>
    </source>
</evidence>
<dbReference type="PROSITE" id="PS50006">
    <property type="entry name" value="FHA_DOMAIN"/>
    <property type="match status" value="1"/>
</dbReference>
<dbReference type="Proteomes" id="UP000274822">
    <property type="component" value="Unassembled WGS sequence"/>
</dbReference>
<evidence type="ECO:0000313" key="3">
    <source>
        <dbReference type="EMBL" id="RUS22935.1"/>
    </source>
</evidence>
<feature type="domain" description="FHA" evidence="2">
    <location>
        <begin position="158"/>
        <end position="223"/>
    </location>
</feature>
<dbReference type="SUPFAM" id="SSF49879">
    <property type="entry name" value="SMAD/FHA domain"/>
    <property type="match status" value="1"/>
</dbReference>
<protein>
    <submittedName>
        <fullName evidence="3">SMAD/FHA domain-containing protein</fullName>
    </submittedName>
</protein>
<dbReference type="InterPro" id="IPR050923">
    <property type="entry name" value="Cell_Proc_Reg/RNA_Proc"/>
</dbReference>
<feature type="region of interest" description="Disordered" evidence="1">
    <location>
        <begin position="91"/>
        <end position="124"/>
    </location>
</feature>
<evidence type="ECO:0000256" key="1">
    <source>
        <dbReference type="SAM" id="MobiDB-lite"/>
    </source>
</evidence>
<sequence length="256" mass="27492">AHVPSHVPVPHHGVIPDQTALTETETETETETAAAIGETETPTLSLRPTAIGTATTARARTIGGVAMATGEIEIGIGIGIGIVHRGTGATTGEGSLAAEGARNEGGEEGEGEEGKEEKEAPNFALSGKLAAETNTYKGVVLKYSEPAEARKPTKKWRLYVFKGNEQIADIAVDHPSCSKQHSVLQFRQVPETDEATGQTRRLVKPFIIDLESTNGTWLNGDRIPESRYVELRPKDVIKFGSSTREYVLLHDDAVKQ</sequence>
<dbReference type="Pfam" id="PF00498">
    <property type="entry name" value="FHA"/>
    <property type="match status" value="1"/>
</dbReference>
<feature type="region of interest" description="Disordered" evidence="1">
    <location>
        <begin position="1"/>
        <end position="36"/>
    </location>
</feature>
<dbReference type="EMBL" id="RBNJ01019953">
    <property type="protein sequence ID" value="RUS22935.1"/>
    <property type="molecule type" value="Genomic_DNA"/>
</dbReference>
<evidence type="ECO:0000259" key="2">
    <source>
        <dbReference type="PROSITE" id="PS50006"/>
    </source>
</evidence>
<dbReference type="InterPro" id="IPR008984">
    <property type="entry name" value="SMAD_FHA_dom_sf"/>
</dbReference>